<dbReference type="EMBL" id="JSZA02000115">
    <property type="protein sequence ID" value="TGO02538.1"/>
    <property type="molecule type" value="Genomic_DNA"/>
</dbReference>
<keyword evidence="8" id="KW-1185">Reference proteome</keyword>
<feature type="domain" description="Alcohol dehydrogenase-like N-terminal" evidence="6">
    <location>
        <begin position="25"/>
        <end position="128"/>
    </location>
</feature>
<evidence type="ECO:0000256" key="5">
    <source>
        <dbReference type="ARBA" id="ARBA00023002"/>
    </source>
</evidence>
<dbReference type="AlphaFoldDB" id="A0A4E0QNX0"/>
<keyword evidence="3" id="KW-0479">Metal-binding</keyword>
<keyword evidence="5" id="KW-0560">Oxidoreductase</keyword>
<dbReference type="Proteomes" id="UP000030428">
    <property type="component" value="Unassembled WGS sequence"/>
</dbReference>
<comment type="cofactor">
    <cofactor evidence="1">
        <name>Zn(2+)</name>
        <dbReference type="ChEBI" id="CHEBI:29105"/>
    </cofactor>
</comment>
<organism evidence="7 8">
    <name type="scientific">Candidatus Thiomargarita nelsonii</name>
    <dbReference type="NCBI Taxonomy" id="1003181"/>
    <lineage>
        <taxon>Bacteria</taxon>
        <taxon>Pseudomonadati</taxon>
        <taxon>Pseudomonadota</taxon>
        <taxon>Gammaproteobacteria</taxon>
        <taxon>Thiotrichales</taxon>
        <taxon>Thiotrichaceae</taxon>
        <taxon>Thiomargarita</taxon>
    </lineage>
</organism>
<dbReference type="Gene3D" id="3.90.180.10">
    <property type="entry name" value="Medium-chain alcohol dehydrogenases, catalytic domain"/>
    <property type="match status" value="1"/>
</dbReference>
<gene>
    <name evidence="7" type="ORF">PN36_23480</name>
</gene>
<evidence type="ECO:0000256" key="1">
    <source>
        <dbReference type="ARBA" id="ARBA00001947"/>
    </source>
</evidence>
<dbReference type="Gene3D" id="3.40.50.720">
    <property type="entry name" value="NAD(P)-binding Rossmann-like Domain"/>
    <property type="match status" value="1"/>
</dbReference>
<reference evidence="7 8" key="1">
    <citation type="journal article" date="2016" name="Front. Microbiol.">
        <title>Single-Cell (Meta-)Genomics of a Dimorphic Candidatus Thiomargarita nelsonii Reveals Genomic Plasticity.</title>
        <authorList>
            <person name="Flood B.E."/>
            <person name="Fliss P."/>
            <person name="Jones D.S."/>
            <person name="Dick G.J."/>
            <person name="Jain S."/>
            <person name="Kaster A.K."/>
            <person name="Winkel M."/>
            <person name="Mussmann M."/>
            <person name="Bailey J."/>
        </authorList>
    </citation>
    <scope>NUCLEOTIDE SEQUENCE [LARGE SCALE GENOMIC DNA]</scope>
    <source>
        <strain evidence="7">Hydrate Ridge</strain>
    </source>
</reference>
<dbReference type="CDD" id="cd08242">
    <property type="entry name" value="MDR_like"/>
    <property type="match status" value="1"/>
</dbReference>
<dbReference type="InterPro" id="IPR011032">
    <property type="entry name" value="GroES-like_sf"/>
</dbReference>
<dbReference type="InterPro" id="IPR036291">
    <property type="entry name" value="NAD(P)-bd_dom_sf"/>
</dbReference>
<dbReference type="PANTHER" id="PTHR43350">
    <property type="entry name" value="NAD-DEPENDENT ALCOHOL DEHYDROGENASE"/>
    <property type="match status" value="1"/>
</dbReference>
<evidence type="ECO:0000256" key="3">
    <source>
        <dbReference type="ARBA" id="ARBA00022723"/>
    </source>
</evidence>
<evidence type="ECO:0000256" key="4">
    <source>
        <dbReference type="ARBA" id="ARBA00022833"/>
    </source>
</evidence>
<accession>A0A4E0QNX0</accession>
<keyword evidence="4" id="KW-0862">Zinc</keyword>
<comment type="caution">
    <text evidence="7">The sequence shown here is derived from an EMBL/GenBank/DDBJ whole genome shotgun (WGS) entry which is preliminary data.</text>
</comment>
<proteinExistence type="inferred from homology"/>
<evidence type="ECO:0000256" key="2">
    <source>
        <dbReference type="ARBA" id="ARBA00008072"/>
    </source>
</evidence>
<comment type="similarity">
    <text evidence="2">Belongs to the zinc-containing alcohol dehydrogenase family.</text>
</comment>
<dbReference type="SUPFAM" id="SSF51735">
    <property type="entry name" value="NAD(P)-binding Rossmann-fold domains"/>
    <property type="match status" value="1"/>
</dbReference>
<dbReference type="SUPFAM" id="SSF50129">
    <property type="entry name" value="GroES-like"/>
    <property type="match status" value="1"/>
</dbReference>
<dbReference type="GO" id="GO:0046872">
    <property type="term" value="F:metal ion binding"/>
    <property type="evidence" value="ECO:0007669"/>
    <property type="project" value="UniProtKB-KW"/>
</dbReference>
<evidence type="ECO:0000313" key="8">
    <source>
        <dbReference type="Proteomes" id="UP000030428"/>
    </source>
</evidence>
<dbReference type="Pfam" id="PF08240">
    <property type="entry name" value="ADH_N"/>
    <property type="match status" value="1"/>
</dbReference>
<dbReference type="GO" id="GO:0016491">
    <property type="term" value="F:oxidoreductase activity"/>
    <property type="evidence" value="ECO:0007669"/>
    <property type="project" value="UniProtKB-KW"/>
</dbReference>
<evidence type="ECO:0000259" key="6">
    <source>
        <dbReference type="Pfam" id="PF08240"/>
    </source>
</evidence>
<protein>
    <submittedName>
        <fullName evidence="7">Alcohol dehydrogenase</fullName>
    </submittedName>
</protein>
<dbReference type="InterPro" id="IPR013154">
    <property type="entry name" value="ADH-like_N"/>
</dbReference>
<dbReference type="PANTHER" id="PTHR43350:SF2">
    <property type="entry name" value="GROES-LIKE ZINC-BINDING ALCOHOL DEHYDROGENASE FAMILY PROTEIN"/>
    <property type="match status" value="1"/>
</dbReference>
<evidence type="ECO:0000313" key="7">
    <source>
        <dbReference type="EMBL" id="TGO02538.1"/>
    </source>
</evidence>
<name>A0A4E0QNX0_9GAMM</name>
<sequence length="318" mass="34335">MQALCLEKKQLILQDNIPIPEPLASEALVRVHLAGICATDLELVKGYYPYTGILGHEFVGEIVQAVNAPERIGERVVGEINVACGMCETCLRGQTTHCERRTVLGIVNRDGAFAEYLCLPLKNLIPVPASIPNEAAVFTEPLAAALEIQAQVTIRPTDQVLVVGAGRLGLLIAQTLVLTGCQLQVVARHDKQQQLLAARQIAWIDENSVQSRAFGVVIEATGSTGGFRLARQAVRPRGTIVLKSTYQGDSSINFSALVVDEISLVGSRCGPFAPALRLLENRLVDPTLLIDDCFPLDKALDAFERVVQPGVLKVLLST</sequence>